<feature type="compositionally biased region" description="Polar residues" evidence="6">
    <location>
        <begin position="335"/>
        <end position="355"/>
    </location>
</feature>
<evidence type="ECO:0000259" key="7">
    <source>
        <dbReference type="PROSITE" id="PS50304"/>
    </source>
</evidence>
<dbReference type="InterPro" id="IPR016685">
    <property type="entry name" value="Silence_cplx_Nase-comp_TudorSN"/>
</dbReference>
<dbReference type="Gene3D" id="2.30.30.140">
    <property type="match status" value="1"/>
</dbReference>
<dbReference type="Pfam" id="PF00567">
    <property type="entry name" value="TUDOR"/>
    <property type="match status" value="1"/>
</dbReference>
<dbReference type="PROSITE" id="PS50304">
    <property type="entry name" value="TUDOR"/>
    <property type="match status" value="1"/>
</dbReference>
<accession>A0A821A4N5</accession>
<dbReference type="Proteomes" id="UP000663862">
    <property type="component" value="Unassembled WGS sequence"/>
</dbReference>
<feature type="domain" description="TNase-like" evidence="8">
    <location>
        <begin position="189"/>
        <end position="325"/>
    </location>
</feature>
<feature type="region of interest" description="Disordered" evidence="6">
    <location>
        <begin position="331"/>
        <end position="355"/>
    </location>
</feature>
<dbReference type="Proteomes" id="UP000663869">
    <property type="component" value="Unassembled WGS sequence"/>
</dbReference>
<dbReference type="InterPro" id="IPR047386">
    <property type="entry name" value="Tudor_TDRD11"/>
</dbReference>
<dbReference type="SUPFAM" id="SSF63748">
    <property type="entry name" value="Tudor/PWWP/MBT"/>
    <property type="match status" value="1"/>
</dbReference>
<evidence type="ECO:0000259" key="8">
    <source>
        <dbReference type="PROSITE" id="PS50830"/>
    </source>
</evidence>
<dbReference type="InterPro" id="IPR016071">
    <property type="entry name" value="Staphylococal_nuclease_OB-fold"/>
</dbReference>
<dbReference type="Pfam" id="PF00565">
    <property type="entry name" value="SNase"/>
    <property type="match status" value="4"/>
</dbReference>
<evidence type="ECO:0000256" key="2">
    <source>
        <dbReference type="ARBA" id="ARBA00017230"/>
    </source>
</evidence>
<keyword evidence="3 5" id="KW-0963">Cytoplasm</keyword>
<dbReference type="SMART" id="SM00333">
    <property type="entry name" value="TUDOR"/>
    <property type="match status" value="2"/>
</dbReference>
<dbReference type="CDD" id="cd20433">
    <property type="entry name" value="Tudor_TDRD11"/>
    <property type="match status" value="1"/>
</dbReference>
<evidence type="ECO:0000256" key="1">
    <source>
        <dbReference type="ARBA" id="ARBA00004496"/>
    </source>
</evidence>
<reference evidence="10" key="1">
    <citation type="submission" date="2021-02" db="EMBL/GenBank/DDBJ databases">
        <authorList>
            <person name="Nowell W R."/>
        </authorList>
    </citation>
    <scope>NUCLEOTIDE SEQUENCE</scope>
</reference>
<feature type="domain" description="Tudor" evidence="7">
    <location>
        <begin position="772"/>
        <end position="832"/>
    </location>
</feature>
<dbReference type="EMBL" id="CAJOBQ010002617">
    <property type="protein sequence ID" value="CAF4570291.1"/>
    <property type="molecule type" value="Genomic_DNA"/>
</dbReference>
<feature type="domain" description="TNase-like" evidence="8">
    <location>
        <begin position="358"/>
        <end position="516"/>
    </location>
</feature>
<evidence type="ECO:0000256" key="5">
    <source>
        <dbReference type="PIRNR" id="PIRNR017179"/>
    </source>
</evidence>
<evidence type="ECO:0000313" key="9">
    <source>
        <dbReference type="EMBL" id="CAF3585449.1"/>
    </source>
</evidence>
<proteinExistence type="predicted"/>
<dbReference type="PANTHER" id="PTHR12302:SF2">
    <property type="entry name" value="STAPHYLOCOCCAL NUCLEASE DOMAIN-CONTAINING PROTEIN 1"/>
    <property type="match status" value="1"/>
</dbReference>
<dbReference type="AlphaFoldDB" id="A0A821A4N5"/>
<dbReference type="EMBL" id="CAJNYU010002695">
    <property type="protein sequence ID" value="CAF3585449.1"/>
    <property type="molecule type" value="Genomic_DNA"/>
</dbReference>
<evidence type="ECO:0000256" key="6">
    <source>
        <dbReference type="SAM" id="MobiDB-lite"/>
    </source>
</evidence>
<dbReference type="PROSITE" id="PS50830">
    <property type="entry name" value="TNASE_3"/>
    <property type="match status" value="4"/>
</dbReference>
<evidence type="ECO:0000256" key="4">
    <source>
        <dbReference type="ARBA" id="ARBA00022737"/>
    </source>
</evidence>
<feature type="domain" description="TNase-like" evidence="8">
    <location>
        <begin position="546"/>
        <end position="689"/>
    </location>
</feature>
<dbReference type="FunFam" id="2.40.50.90:FF:000001">
    <property type="entry name" value="Staphylococcal nuclease domain-containing protein"/>
    <property type="match status" value="1"/>
</dbReference>
<dbReference type="GO" id="GO:0031047">
    <property type="term" value="P:regulatory ncRNA-mediated gene silencing"/>
    <property type="evidence" value="ECO:0007669"/>
    <property type="project" value="UniProtKB-UniRule"/>
</dbReference>
<dbReference type="PANTHER" id="PTHR12302">
    <property type="entry name" value="EBNA2 BINDING PROTEIN P100"/>
    <property type="match status" value="1"/>
</dbReference>
<dbReference type="GO" id="GO:0005829">
    <property type="term" value="C:cytosol"/>
    <property type="evidence" value="ECO:0007669"/>
    <property type="project" value="UniProtKB-UniRule"/>
</dbReference>
<dbReference type="GO" id="GO:0006402">
    <property type="term" value="P:mRNA catabolic process"/>
    <property type="evidence" value="ECO:0007669"/>
    <property type="project" value="UniProtKB-UniRule"/>
</dbReference>
<dbReference type="FunFam" id="2.40.50.90:FF:000002">
    <property type="entry name" value="Staphylococcal nuclease domain-containing protein"/>
    <property type="match status" value="1"/>
</dbReference>
<comment type="caution">
    <text evidence="10">The sequence shown here is derived from an EMBL/GenBank/DDBJ whole genome shotgun (WGS) entry which is preliminary data.</text>
</comment>
<sequence>MTNQQSLTAVHHAIVKSIFSGDTLVIKQLTRSPANETEQRISLNYITAPKLARPPIDNGAVGSSVDEPYAFETREFLRKKLVGREICYTVDFQIPQSNRSMCTVYLGKDKETGENIIESLLSEGLVDLRQQTGQRAADPKYQRLVIIDEQAKANKRGRYSDHVADAHVRNIKWTLDNPKQFVDELKSQPPMDAIVEFVRDGNTVRCLLMPSYHLVTVQLTGIKCPMLKREGSSNETNEPFAEEAKQFVDTRLLQRQVKVILDGVNNQNLVGTLLHPNGNIALHLLKEGLAKCVDWSLTLLQPGWREKYRATEKYAKDSRLRIWKNYVPQTGYGDNENNASNDMGATASNGKSNDPSLKGYQAKVLEVMNGDALTIRDLRDNKIRKVYLSSVRAPRAADLQQKNDENNPSGTRQQIKRPLYEIPYLFEARELLRKRLVGKAVRVVTDYVQPASDDYPEKICCTVYAGNVNLGEALISKGLAKAVRHRQDDEKRSSHYDDLLTAEQQAEKRGVGIFSNGGGLQRIVDMTGESNKERAKGLLSVLQRNGRMEGVVEFVASGSRFRVHLLKDNWIVSFLLSSINCPRAERRVPVGGNPQQTKVEAGEPFGAEALTYSKEHFLQRDVFVEVESMDRGGNFIGRLTTVDGNSASFMLVQAGLAKVHESAYGAPNYKQLIEAEEKCRKERIGVWTNYEEPTAKDEEENETENVPEVEEPVLGAGVINFNDSRFRRVVVTYVTPELKVYVQYAEQGAKVEQLQTDLREIFSQTKPVGGHSPKKGELLAARFTADNEWYRARVEKIEGNNRISVYFIDYGNRELITDLSRLTQLPPGFSQLPGQAHECDLAYVRAPPDEDDRQFAKNALLEDIDNQECIIKVEYRQNNSEHVSLYRAITKENLVKTLVDQGLIVVIQGRGNRQLRLTPLYDELLQAQAKAKSSRIGLWQYSDQIEDDATEFGFSGRK</sequence>
<keyword evidence="4" id="KW-0677">Repeat</keyword>
<evidence type="ECO:0000313" key="10">
    <source>
        <dbReference type="EMBL" id="CAF4570291.1"/>
    </source>
</evidence>
<comment type="subcellular location">
    <subcellularLocation>
        <location evidence="1 5">Cytoplasm</location>
    </subcellularLocation>
</comment>
<dbReference type="InterPro" id="IPR002999">
    <property type="entry name" value="Tudor"/>
</dbReference>
<dbReference type="FunFam" id="2.30.30.140:FF:000018">
    <property type="entry name" value="Serine/threonine-protein kinase 31"/>
    <property type="match status" value="1"/>
</dbReference>
<dbReference type="PIRSF" id="PIRSF017179">
    <property type="entry name" value="RISC-Tudor-SN"/>
    <property type="match status" value="1"/>
</dbReference>
<dbReference type="InterPro" id="IPR035437">
    <property type="entry name" value="SNase_OB-fold_sf"/>
</dbReference>
<feature type="domain" description="TNase-like" evidence="8">
    <location>
        <begin position="9"/>
        <end position="161"/>
    </location>
</feature>
<organism evidence="10 11">
    <name type="scientific">Rotaria socialis</name>
    <dbReference type="NCBI Taxonomy" id="392032"/>
    <lineage>
        <taxon>Eukaryota</taxon>
        <taxon>Metazoa</taxon>
        <taxon>Spiralia</taxon>
        <taxon>Gnathifera</taxon>
        <taxon>Rotifera</taxon>
        <taxon>Eurotatoria</taxon>
        <taxon>Bdelloidea</taxon>
        <taxon>Philodinida</taxon>
        <taxon>Philodinidae</taxon>
        <taxon>Rotaria</taxon>
    </lineage>
</organism>
<dbReference type="GO" id="GO:0004518">
    <property type="term" value="F:nuclease activity"/>
    <property type="evidence" value="ECO:0007669"/>
    <property type="project" value="TreeGrafter"/>
</dbReference>
<evidence type="ECO:0000313" key="11">
    <source>
        <dbReference type="Proteomes" id="UP000663862"/>
    </source>
</evidence>
<dbReference type="CDD" id="cd00175">
    <property type="entry name" value="SNc"/>
    <property type="match status" value="1"/>
</dbReference>
<dbReference type="SMART" id="SM00318">
    <property type="entry name" value="SNc"/>
    <property type="match status" value="4"/>
</dbReference>
<dbReference type="GO" id="GO:0031332">
    <property type="term" value="C:RNAi effector complex"/>
    <property type="evidence" value="ECO:0007669"/>
    <property type="project" value="InterPro"/>
</dbReference>
<evidence type="ECO:0000256" key="3">
    <source>
        <dbReference type="ARBA" id="ARBA00022490"/>
    </source>
</evidence>
<protein>
    <recommendedName>
        <fullName evidence="2">Staphylococcal nuclease domain-containing protein 1</fullName>
    </recommendedName>
</protein>
<dbReference type="SUPFAM" id="SSF50199">
    <property type="entry name" value="Staphylococcal nuclease"/>
    <property type="match status" value="5"/>
</dbReference>
<gene>
    <name evidence="9" type="ORF">FME351_LOCUS21176</name>
    <name evidence="10" type="ORF">TSG867_LOCUS25910</name>
</gene>
<dbReference type="GO" id="GO:0003723">
    <property type="term" value="F:RNA binding"/>
    <property type="evidence" value="ECO:0007669"/>
    <property type="project" value="UniProtKB-UniRule"/>
</dbReference>
<dbReference type="Gene3D" id="2.40.50.90">
    <property type="match status" value="5"/>
</dbReference>
<dbReference type="GO" id="GO:0005634">
    <property type="term" value="C:nucleus"/>
    <property type="evidence" value="ECO:0007669"/>
    <property type="project" value="TreeGrafter"/>
</dbReference>
<name>A0A821A4N5_9BILA</name>